<reference evidence="5 6" key="1">
    <citation type="submission" date="2016-10" db="EMBL/GenBank/DDBJ databases">
        <authorList>
            <person name="de Groot N.N."/>
        </authorList>
    </citation>
    <scope>NUCLEOTIDE SEQUENCE [LARGE SCALE GENOMIC DNA]</scope>
    <source>
        <strain evidence="5 6">JCM 10630</strain>
    </source>
</reference>
<dbReference type="AlphaFoldDB" id="A0A1G6UEA8"/>
<dbReference type="Pfam" id="PF12833">
    <property type="entry name" value="HTH_18"/>
    <property type="match status" value="1"/>
</dbReference>
<dbReference type="GO" id="GO:0003700">
    <property type="term" value="F:DNA-binding transcription factor activity"/>
    <property type="evidence" value="ECO:0007669"/>
    <property type="project" value="InterPro"/>
</dbReference>
<evidence type="ECO:0000256" key="3">
    <source>
        <dbReference type="ARBA" id="ARBA00023163"/>
    </source>
</evidence>
<dbReference type="Proteomes" id="UP000182413">
    <property type="component" value="Unassembled WGS sequence"/>
</dbReference>
<protein>
    <submittedName>
        <fullName evidence="5">Transcriptional regulator, AraC family</fullName>
    </submittedName>
</protein>
<evidence type="ECO:0000313" key="5">
    <source>
        <dbReference type="EMBL" id="SDD39718.1"/>
    </source>
</evidence>
<dbReference type="SUPFAM" id="SSF46689">
    <property type="entry name" value="Homeodomain-like"/>
    <property type="match status" value="1"/>
</dbReference>
<dbReference type="Gene3D" id="1.10.10.60">
    <property type="entry name" value="Homeodomain-like"/>
    <property type="match status" value="1"/>
</dbReference>
<gene>
    <name evidence="5" type="ORF">SAMN05216575_101479</name>
</gene>
<dbReference type="PANTHER" id="PTHR47894">
    <property type="entry name" value="HTH-TYPE TRANSCRIPTIONAL REGULATOR GADX"/>
    <property type="match status" value="1"/>
</dbReference>
<dbReference type="Pfam" id="PF12625">
    <property type="entry name" value="Arabinose_bd"/>
    <property type="match status" value="1"/>
</dbReference>
<keyword evidence="1" id="KW-0805">Transcription regulation</keyword>
<feature type="domain" description="HTH araC/xylS-type" evidence="4">
    <location>
        <begin position="271"/>
        <end position="369"/>
    </location>
</feature>
<dbReference type="PROSITE" id="PS01124">
    <property type="entry name" value="HTH_ARAC_FAMILY_2"/>
    <property type="match status" value="1"/>
</dbReference>
<evidence type="ECO:0000256" key="2">
    <source>
        <dbReference type="ARBA" id="ARBA00023125"/>
    </source>
</evidence>
<keyword evidence="2" id="KW-0238">DNA-binding</keyword>
<dbReference type="SMART" id="SM00342">
    <property type="entry name" value="HTH_ARAC"/>
    <property type="match status" value="1"/>
</dbReference>
<keyword evidence="3" id="KW-0804">Transcription</keyword>
<dbReference type="EMBL" id="FNAE01000001">
    <property type="protein sequence ID" value="SDD39718.1"/>
    <property type="molecule type" value="Genomic_DNA"/>
</dbReference>
<dbReference type="GO" id="GO:0005829">
    <property type="term" value="C:cytosol"/>
    <property type="evidence" value="ECO:0007669"/>
    <property type="project" value="TreeGrafter"/>
</dbReference>
<evidence type="ECO:0000256" key="1">
    <source>
        <dbReference type="ARBA" id="ARBA00023015"/>
    </source>
</evidence>
<evidence type="ECO:0000259" key="4">
    <source>
        <dbReference type="PROSITE" id="PS01124"/>
    </source>
</evidence>
<name>A0A1G6UEA8_9GAMM</name>
<dbReference type="PANTHER" id="PTHR47894:SF1">
    <property type="entry name" value="HTH-TYPE TRANSCRIPTIONAL REGULATOR VQSM"/>
    <property type="match status" value="1"/>
</dbReference>
<dbReference type="InterPro" id="IPR032687">
    <property type="entry name" value="AraC-type_N"/>
</dbReference>
<accession>A0A1G6UEA8</accession>
<dbReference type="GO" id="GO:0000976">
    <property type="term" value="F:transcription cis-regulatory region binding"/>
    <property type="evidence" value="ECO:0007669"/>
    <property type="project" value="TreeGrafter"/>
</dbReference>
<sequence>MAAYTSQPPISVTVESGQALSPIKTGIAEQEESMENLGYTSVPALLKYLRQAEQLGLDIDRALAAAGIDAQDLADNGKRIPSEVHERLLAHLMAVSGDPLFGLHAARFVQPGSWSVLGYIAMNCATLGEAMGRIVPYEKLVGDMGTSRIEAAEDHVRLIWSCRHQAPEVRRHMVENVLASWLLYARWIADSEHSPREVWFEHAQPAGTELAEYQALFGCPVLFEHPCNALLVPLDYLGVPLRQADANLLRTLEEHALTLMAGLDDDEPLPRRVKNALRLLLKDGLPRKERVAEKFDMTVRTLQRHLQQAGTSYQQILDELRQELAEHYLLRSDLAIQDIACYLGFTESRSFHRSFKSWTGQTPGEFRGSRRRDTLLG</sequence>
<organism evidence="5 6">
    <name type="scientific">Ectopseudomonas alcaliphila</name>
    <dbReference type="NCBI Taxonomy" id="101564"/>
    <lineage>
        <taxon>Bacteria</taxon>
        <taxon>Pseudomonadati</taxon>
        <taxon>Pseudomonadota</taxon>
        <taxon>Gammaproteobacteria</taxon>
        <taxon>Pseudomonadales</taxon>
        <taxon>Pseudomonadaceae</taxon>
        <taxon>Ectopseudomonas</taxon>
    </lineage>
</organism>
<proteinExistence type="predicted"/>
<evidence type="ECO:0000313" key="6">
    <source>
        <dbReference type="Proteomes" id="UP000182413"/>
    </source>
</evidence>
<dbReference type="InterPro" id="IPR018060">
    <property type="entry name" value="HTH_AraC"/>
</dbReference>
<dbReference type="InterPro" id="IPR009057">
    <property type="entry name" value="Homeodomain-like_sf"/>
</dbReference>